<dbReference type="EMBL" id="CAEZYW010000222">
    <property type="protein sequence ID" value="CAB4751751.1"/>
    <property type="molecule type" value="Genomic_DNA"/>
</dbReference>
<evidence type="ECO:0000313" key="2">
    <source>
        <dbReference type="EMBL" id="CAB4751751.1"/>
    </source>
</evidence>
<feature type="region of interest" description="Disordered" evidence="1">
    <location>
        <begin position="1"/>
        <end position="32"/>
    </location>
</feature>
<organism evidence="2">
    <name type="scientific">freshwater metagenome</name>
    <dbReference type="NCBI Taxonomy" id="449393"/>
    <lineage>
        <taxon>unclassified sequences</taxon>
        <taxon>metagenomes</taxon>
        <taxon>ecological metagenomes</taxon>
    </lineage>
</organism>
<protein>
    <submittedName>
        <fullName evidence="2">Unannotated protein</fullName>
    </submittedName>
</protein>
<dbReference type="AlphaFoldDB" id="A0A6J6TVX2"/>
<gene>
    <name evidence="2" type="ORF">UFOPK2786_01328</name>
</gene>
<accession>A0A6J6TVX2</accession>
<feature type="region of interest" description="Disordered" evidence="1">
    <location>
        <begin position="39"/>
        <end position="58"/>
    </location>
</feature>
<evidence type="ECO:0000256" key="1">
    <source>
        <dbReference type="SAM" id="MobiDB-lite"/>
    </source>
</evidence>
<sequence>MPTAADAAESTGSSPITAMTMLDSGESNSRSRIWATCSESDAGSLKPSLPSRGNTLSPMTAETTMMNAEPAIVMRRRR</sequence>
<reference evidence="2" key="1">
    <citation type="submission" date="2020-05" db="EMBL/GenBank/DDBJ databases">
        <authorList>
            <person name="Chiriac C."/>
            <person name="Salcher M."/>
            <person name="Ghai R."/>
            <person name="Kavagutti S V."/>
        </authorList>
    </citation>
    <scope>NUCLEOTIDE SEQUENCE</scope>
</reference>
<proteinExistence type="predicted"/>
<name>A0A6J6TVX2_9ZZZZ</name>